<evidence type="ECO:0000313" key="4">
    <source>
        <dbReference type="Proteomes" id="UP001556040"/>
    </source>
</evidence>
<feature type="transmembrane region" description="Helical" evidence="2">
    <location>
        <begin position="60"/>
        <end position="87"/>
    </location>
</feature>
<dbReference type="InterPro" id="IPR055338">
    <property type="entry name" value="YqfX-like"/>
</dbReference>
<sequence>MYEEKNNQTGLEKNGERSSYDEETGSELAQINANDAYNTYDEPERDGKIDNTNRGVWMGFASLIVGIIALFTSPVLFGAIAIILGFIARKSESSKAGSWGIGLGILSVVLGLIVFPFF</sequence>
<feature type="compositionally biased region" description="Polar residues" evidence="1">
    <location>
        <begin position="27"/>
        <end position="37"/>
    </location>
</feature>
<evidence type="ECO:0000256" key="1">
    <source>
        <dbReference type="SAM" id="MobiDB-lite"/>
    </source>
</evidence>
<keyword evidence="2" id="KW-0812">Transmembrane</keyword>
<keyword evidence="2" id="KW-1133">Transmembrane helix</keyword>
<keyword evidence="4" id="KW-1185">Reference proteome</keyword>
<proteinExistence type="predicted"/>
<name>A0ABV3Q0V7_9BACL</name>
<dbReference type="Proteomes" id="UP001556040">
    <property type="component" value="Unassembled WGS sequence"/>
</dbReference>
<evidence type="ECO:0000313" key="3">
    <source>
        <dbReference type="EMBL" id="MEW9500438.1"/>
    </source>
</evidence>
<gene>
    <name evidence="3" type="ORF">AB1471_01340</name>
</gene>
<evidence type="ECO:0000256" key="2">
    <source>
        <dbReference type="SAM" id="Phobius"/>
    </source>
</evidence>
<dbReference type="EMBL" id="JBFMIA010000001">
    <property type="protein sequence ID" value="MEW9500438.1"/>
    <property type="molecule type" value="Genomic_DNA"/>
</dbReference>
<feature type="region of interest" description="Disordered" evidence="1">
    <location>
        <begin position="1"/>
        <end position="52"/>
    </location>
</feature>
<organism evidence="3 4">
    <name type="scientific">Jeotgalibacillus marinus</name>
    <dbReference type="NCBI Taxonomy" id="86667"/>
    <lineage>
        <taxon>Bacteria</taxon>
        <taxon>Bacillati</taxon>
        <taxon>Bacillota</taxon>
        <taxon>Bacilli</taxon>
        <taxon>Bacillales</taxon>
        <taxon>Caryophanaceae</taxon>
        <taxon>Jeotgalibacillus</taxon>
    </lineage>
</organism>
<dbReference type="RefSeq" id="WP_367777721.1">
    <property type="nucleotide sequence ID" value="NZ_JBFMIA010000001.1"/>
</dbReference>
<dbReference type="PANTHER" id="PTHR40040:SF1">
    <property type="entry name" value="MEMBRANE PROTEIN"/>
    <property type="match status" value="1"/>
</dbReference>
<dbReference type="PANTHER" id="PTHR40040">
    <property type="entry name" value="SMALL HYDROPHOBIC PROTEIN-RELATED"/>
    <property type="match status" value="1"/>
</dbReference>
<feature type="transmembrane region" description="Helical" evidence="2">
    <location>
        <begin position="99"/>
        <end position="117"/>
    </location>
</feature>
<reference evidence="3 4" key="1">
    <citation type="journal article" date="1979" name="Int. J. Syst. Evol. Microbiol.">
        <title>Bacillus globisporus subsp. marinus subsp. nov.</title>
        <authorList>
            <person name="Liu H."/>
        </authorList>
    </citation>
    <scope>NUCLEOTIDE SEQUENCE [LARGE SCALE GENOMIC DNA]</scope>
    <source>
        <strain evidence="3 4">DSM 1297</strain>
    </source>
</reference>
<accession>A0ABV3Q0V7</accession>
<protein>
    <submittedName>
        <fullName evidence="3">DUF308 domain-containing protein</fullName>
    </submittedName>
</protein>
<keyword evidence="2" id="KW-0472">Membrane</keyword>
<comment type="caution">
    <text evidence="3">The sequence shown here is derived from an EMBL/GenBank/DDBJ whole genome shotgun (WGS) entry which is preliminary data.</text>
</comment>